<evidence type="ECO:0000256" key="4">
    <source>
        <dbReference type="ARBA" id="ARBA00022519"/>
    </source>
</evidence>
<keyword evidence="7 8" id="KW-0472">Membrane</keyword>
<feature type="transmembrane region" description="Helical" evidence="8">
    <location>
        <begin position="221"/>
        <end position="242"/>
    </location>
</feature>
<comment type="subcellular location">
    <subcellularLocation>
        <location evidence="1">Cell membrane</location>
        <topology evidence="1">Multi-pass membrane protein</topology>
    </subcellularLocation>
</comment>
<accession>A0ABT2SKI5</accession>
<feature type="transmembrane region" description="Helical" evidence="8">
    <location>
        <begin position="60"/>
        <end position="89"/>
    </location>
</feature>
<feature type="transmembrane region" description="Helical" evidence="8">
    <location>
        <begin position="169"/>
        <end position="193"/>
    </location>
</feature>
<dbReference type="RefSeq" id="WP_262654422.1">
    <property type="nucleotide sequence ID" value="NZ_JAOQKE010000005.1"/>
</dbReference>
<evidence type="ECO:0000256" key="2">
    <source>
        <dbReference type="ARBA" id="ARBA00022448"/>
    </source>
</evidence>
<protein>
    <submittedName>
        <fullName evidence="9">ABC transporter permease</fullName>
    </submittedName>
</protein>
<keyword evidence="3" id="KW-1003">Cell membrane</keyword>
<name>A0ABT2SKI5_9FIRM</name>
<gene>
    <name evidence="9" type="ORF">OCV47_06540</name>
</gene>
<keyword evidence="6 8" id="KW-1133">Transmembrane helix</keyword>
<feature type="transmembrane region" description="Helical" evidence="8">
    <location>
        <begin position="129"/>
        <end position="149"/>
    </location>
</feature>
<sequence length="324" mass="33865">MKNTGEMSASMKAQARKNFISKYGSLVALFVLCIIITIIKPRFISPLNIRNVLRLASINGLLAIGMTFVCLTGGIDLSVGAVMGCAGMYSAYFAQASMNMPWIVAVLVGLLMGFAVGLFNGICIAYLKVPAFVGTLGSMSVAKGLTYILTNAKPIPNLSESFKAIGGGMVFNVIPIPIIVFTIILIGCFLLMYKTRYGRYVIAVGGNAKAARVSGIDVKKITASVYILSGILAALAGIITTARVTSGVTNTGDGYETDAIAMVVIGGTSLAGGKGRLWGTIVGILLMVCLSNGLDMLGVSAYYQMIVKGFVVIAAVMMDGLSSD</sequence>
<reference evidence="9 10" key="1">
    <citation type="journal article" date="2021" name="ISME Commun">
        <title>Automated analysis of genomic sequences facilitates high-throughput and comprehensive description of bacteria.</title>
        <authorList>
            <person name="Hitch T.C.A."/>
        </authorList>
    </citation>
    <scope>NUCLEOTIDE SEQUENCE [LARGE SCALE GENOMIC DNA]</scope>
    <source>
        <strain evidence="9 10">Sanger_29</strain>
    </source>
</reference>
<organism evidence="9 10">
    <name type="scientific">Muricoprocola aceti</name>
    <dbReference type="NCBI Taxonomy" id="2981772"/>
    <lineage>
        <taxon>Bacteria</taxon>
        <taxon>Bacillati</taxon>
        <taxon>Bacillota</taxon>
        <taxon>Clostridia</taxon>
        <taxon>Lachnospirales</taxon>
        <taxon>Lachnospiraceae</taxon>
        <taxon>Muricoprocola</taxon>
    </lineage>
</organism>
<dbReference type="InterPro" id="IPR001851">
    <property type="entry name" value="ABC_transp_permease"/>
</dbReference>
<dbReference type="EMBL" id="JAOQKE010000005">
    <property type="protein sequence ID" value="MCU6725009.1"/>
    <property type="molecule type" value="Genomic_DNA"/>
</dbReference>
<dbReference type="CDD" id="cd06579">
    <property type="entry name" value="TM_PBP1_transp_AraH_like"/>
    <property type="match status" value="1"/>
</dbReference>
<dbReference type="Pfam" id="PF02653">
    <property type="entry name" value="BPD_transp_2"/>
    <property type="match status" value="1"/>
</dbReference>
<evidence type="ECO:0000256" key="3">
    <source>
        <dbReference type="ARBA" id="ARBA00022475"/>
    </source>
</evidence>
<feature type="transmembrane region" description="Helical" evidence="8">
    <location>
        <begin position="101"/>
        <end position="122"/>
    </location>
</feature>
<keyword evidence="10" id="KW-1185">Reference proteome</keyword>
<dbReference type="Proteomes" id="UP001652338">
    <property type="component" value="Unassembled WGS sequence"/>
</dbReference>
<feature type="transmembrane region" description="Helical" evidence="8">
    <location>
        <begin position="20"/>
        <end position="39"/>
    </location>
</feature>
<dbReference type="PANTHER" id="PTHR32196:SF21">
    <property type="entry name" value="ABC TRANSPORTER PERMEASE PROTEIN YPHD-RELATED"/>
    <property type="match status" value="1"/>
</dbReference>
<keyword evidence="2" id="KW-0813">Transport</keyword>
<feature type="transmembrane region" description="Helical" evidence="8">
    <location>
        <begin position="301"/>
        <end position="318"/>
    </location>
</feature>
<dbReference type="PANTHER" id="PTHR32196">
    <property type="entry name" value="ABC TRANSPORTER PERMEASE PROTEIN YPHD-RELATED-RELATED"/>
    <property type="match status" value="1"/>
</dbReference>
<evidence type="ECO:0000256" key="8">
    <source>
        <dbReference type="SAM" id="Phobius"/>
    </source>
</evidence>
<evidence type="ECO:0000313" key="10">
    <source>
        <dbReference type="Proteomes" id="UP001652338"/>
    </source>
</evidence>
<proteinExistence type="predicted"/>
<evidence type="ECO:0000256" key="6">
    <source>
        <dbReference type="ARBA" id="ARBA00022989"/>
    </source>
</evidence>
<feature type="transmembrane region" description="Helical" evidence="8">
    <location>
        <begin position="277"/>
        <end position="294"/>
    </location>
</feature>
<evidence type="ECO:0000256" key="5">
    <source>
        <dbReference type="ARBA" id="ARBA00022692"/>
    </source>
</evidence>
<keyword evidence="5 8" id="KW-0812">Transmembrane</keyword>
<comment type="caution">
    <text evidence="9">The sequence shown here is derived from an EMBL/GenBank/DDBJ whole genome shotgun (WGS) entry which is preliminary data.</text>
</comment>
<keyword evidence="4" id="KW-0997">Cell inner membrane</keyword>
<evidence type="ECO:0000256" key="7">
    <source>
        <dbReference type="ARBA" id="ARBA00023136"/>
    </source>
</evidence>
<evidence type="ECO:0000256" key="1">
    <source>
        <dbReference type="ARBA" id="ARBA00004651"/>
    </source>
</evidence>
<evidence type="ECO:0000313" key="9">
    <source>
        <dbReference type="EMBL" id="MCU6725009.1"/>
    </source>
</evidence>